<evidence type="ECO:0000313" key="3">
    <source>
        <dbReference type="EMBL" id="ONF95867.1"/>
    </source>
</evidence>
<reference evidence="3 4" key="1">
    <citation type="submission" date="2016-11" db="EMBL/GenBank/DDBJ databases">
        <title>Genome sequence of Sphingomonas jeddahensis G39.</title>
        <authorList>
            <person name="Poehlein A."/>
            <person name="Wuebbeler J.H."/>
            <person name="Steinbuechel A."/>
            <person name="Daniel R."/>
        </authorList>
    </citation>
    <scope>NUCLEOTIDE SEQUENCE [LARGE SCALE GENOMIC DNA]</scope>
    <source>
        <strain evidence="3 4">G39</strain>
    </source>
</reference>
<feature type="domain" description="Response regulatory" evidence="2">
    <location>
        <begin position="10"/>
        <end position="121"/>
    </location>
</feature>
<accession>A0A1V2ETP5</accession>
<protein>
    <submittedName>
        <fullName evidence="3">Two-component response regulator</fullName>
    </submittedName>
</protein>
<dbReference type="RefSeq" id="WP_076744576.1">
    <property type="nucleotide sequence ID" value="NZ_MPSB01000007.1"/>
</dbReference>
<proteinExistence type="predicted"/>
<name>A0A1V2ETP5_9SPHN</name>
<dbReference type="GO" id="GO:0000160">
    <property type="term" value="P:phosphorelay signal transduction system"/>
    <property type="evidence" value="ECO:0007669"/>
    <property type="project" value="InterPro"/>
</dbReference>
<gene>
    <name evidence="3" type="ORF">SPHI_17930</name>
</gene>
<dbReference type="Gene3D" id="3.40.50.2300">
    <property type="match status" value="1"/>
</dbReference>
<dbReference type="OrthoDB" id="582170at2"/>
<evidence type="ECO:0000313" key="4">
    <source>
        <dbReference type="Proteomes" id="UP000188729"/>
    </source>
</evidence>
<organism evidence="3 4">
    <name type="scientific">Sphingomonas jeddahensis</name>
    <dbReference type="NCBI Taxonomy" id="1915074"/>
    <lineage>
        <taxon>Bacteria</taxon>
        <taxon>Pseudomonadati</taxon>
        <taxon>Pseudomonadota</taxon>
        <taxon>Alphaproteobacteria</taxon>
        <taxon>Sphingomonadales</taxon>
        <taxon>Sphingomonadaceae</taxon>
        <taxon>Sphingomonas</taxon>
    </lineage>
</organism>
<comment type="caution">
    <text evidence="3">The sequence shown here is derived from an EMBL/GenBank/DDBJ whole genome shotgun (WGS) entry which is preliminary data.</text>
</comment>
<dbReference type="InterPro" id="IPR001789">
    <property type="entry name" value="Sig_transdc_resp-reg_receiver"/>
</dbReference>
<evidence type="ECO:0000259" key="2">
    <source>
        <dbReference type="PROSITE" id="PS50110"/>
    </source>
</evidence>
<evidence type="ECO:0000256" key="1">
    <source>
        <dbReference type="PROSITE-ProRule" id="PRU00169"/>
    </source>
</evidence>
<dbReference type="SMART" id="SM00448">
    <property type="entry name" value="REC"/>
    <property type="match status" value="1"/>
</dbReference>
<dbReference type="Pfam" id="PF00072">
    <property type="entry name" value="Response_reg"/>
    <property type="match status" value="1"/>
</dbReference>
<dbReference type="Proteomes" id="UP000188729">
    <property type="component" value="Unassembled WGS sequence"/>
</dbReference>
<dbReference type="PROSITE" id="PS50110">
    <property type="entry name" value="RESPONSE_REGULATORY"/>
    <property type="match status" value="1"/>
</dbReference>
<dbReference type="AlphaFoldDB" id="A0A1V2ETP5"/>
<sequence>MSNEKLAGSRILIVEDEYYLADDARSLLSAAGAEVLGPVPTIAAASALIEAEPTIDCVLLDVNLRGEFAFDMADDLDRRDIPYVLVTGYDQSALPDRFTGKPTLRKPVDPNALLAAFRGIETI</sequence>
<dbReference type="STRING" id="1915074.SPHI_17930"/>
<keyword evidence="4" id="KW-1185">Reference proteome</keyword>
<dbReference type="EMBL" id="MPSB01000007">
    <property type="protein sequence ID" value="ONF95867.1"/>
    <property type="molecule type" value="Genomic_DNA"/>
</dbReference>
<dbReference type="SUPFAM" id="SSF52172">
    <property type="entry name" value="CheY-like"/>
    <property type="match status" value="1"/>
</dbReference>
<feature type="modified residue" description="4-aspartylphosphate" evidence="1">
    <location>
        <position position="61"/>
    </location>
</feature>
<keyword evidence="1" id="KW-0597">Phosphoprotein</keyword>
<dbReference type="InterPro" id="IPR011006">
    <property type="entry name" value="CheY-like_superfamily"/>
</dbReference>